<proteinExistence type="predicted"/>
<reference evidence="1" key="1">
    <citation type="submission" date="2023-03" db="EMBL/GenBank/DDBJ databases">
        <title>Massive genome expansion in bonnet fungi (Mycena s.s.) driven by repeated elements and novel gene families across ecological guilds.</title>
        <authorList>
            <consortium name="Lawrence Berkeley National Laboratory"/>
            <person name="Harder C.B."/>
            <person name="Miyauchi S."/>
            <person name="Viragh M."/>
            <person name="Kuo A."/>
            <person name="Thoen E."/>
            <person name="Andreopoulos B."/>
            <person name="Lu D."/>
            <person name="Skrede I."/>
            <person name="Drula E."/>
            <person name="Henrissat B."/>
            <person name="Morin E."/>
            <person name="Kohler A."/>
            <person name="Barry K."/>
            <person name="LaButti K."/>
            <person name="Morin E."/>
            <person name="Salamov A."/>
            <person name="Lipzen A."/>
            <person name="Mereny Z."/>
            <person name="Hegedus B."/>
            <person name="Baldrian P."/>
            <person name="Stursova M."/>
            <person name="Weitz H."/>
            <person name="Taylor A."/>
            <person name="Grigoriev I.V."/>
            <person name="Nagy L.G."/>
            <person name="Martin F."/>
            <person name="Kauserud H."/>
        </authorList>
    </citation>
    <scope>NUCLEOTIDE SEQUENCE</scope>
    <source>
        <strain evidence="1">CBHHK200</strain>
    </source>
</reference>
<protein>
    <recommendedName>
        <fullName evidence="3">F-box domain-containing protein</fullName>
    </recommendedName>
</protein>
<name>A0AAD6WTL8_9AGAR</name>
<keyword evidence="2" id="KW-1185">Reference proteome</keyword>
<evidence type="ECO:0000313" key="1">
    <source>
        <dbReference type="EMBL" id="KAJ7023046.1"/>
    </source>
</evidence>
<evidence type="ECO:0000313" key="2">
    <source>
        <dbReference type="Proteomes" id="UP001218188"/>
    </source>
</evidence>
<dbReference type="EMBL" id="JARJCM010000195">
    <property type="protein sequence ID" value="KAJ7023046.1"/>
    <property type="molecule type" value="Genomic_DNA"/>
</dbReference>
<sequence length="365" mass="40761">MKRFPPELVDAVIDFCYDDPAALASCGLVCRDWLPASRYHIFSAVLLTPQNAPAFLELISHSTTIAPLVCDVELRFTAGSSMPHLQLAPILMRLPHTTHLTLCPKRDEVVRPLCTSSLAHALLTLPLIHLKFDFRSRFESLEQIIDCVCLCAQLESLEVGGSWMRTGDFSAPPLMSRKLHTLTLTCDLDNFLTWFMALEDEMPVIQHLFLYHIVQREIDTVAKYLRTAGPSLQSLTLAFRDHDAPDRLAAQTDLSQNTSLRALTLEGASPGIFSGLLAFLSQLTLCEYSTLSIALTIRHSNHPLAIRPLRTFHWPTLDEALSTTPFLKRLSLTVVEPLTRAPLLDAMADIMGQLQLTRARGILVR</sequence>
<accession>A0AAD6WTL8</accession>
<evidence type="ECO:0008006" key="3">
    <source>
        <dbReference type="Google" id="ProtNLM"/>
    </source>
</evidence>
<dbReference type="Proteomes" id="UP001218188">
    <property type="component" value="Unassembled WGS sequence"/>
</dbReference>
<comment type="caution">
    <text evidence="1">The sequence shown here is derived from an EMBL/GenBank/DDBJ whole genome shotgun (WGS) entry which is preliminary data.</text>
</comment>
<organism evidence="1 2">
    <name type="scientific">Mycena alexandri</name>
    <dbReference type="NCBI Taxonomy" id="1745969"/>
    <lineage>
        <taxon>Eukaryota</taxon>
        <taxon>Fungi</taxon>
        <taxon>Dikarya</taxon>
        <taxon>Basidiomycota</taxon>
        <taxon>Agaricomycotina</taxon>
        <taxon>Agaricomycetes</taxon>
        <taxon>Agaricomycetidae</taxon>
        <taxon>Agaricales</taxon>
        <taxon>Marasmiineae</taxon>
        <taxon>Mycenaceae</taxon>
        <taxon>Mycena</taxon>
    </lineage>
</organism>
<gene>
    <name evidence="1" type="ORF">C8F04DRAFT_192896</name>
</gene>
<dbReference type="AlphaFoldDB" id="A0AAD6WTL8"/>